<dbReference type="SUPFAM" id="SSF54506">
    <property type="entry name" value="Diaminopimelate epimerase-like"/>
    <property type="match status" value="2"/>
</dbReference>
<evidence type="ECO:0000256" key="1">
    <source>
        <dbReference type="ARBA" id="ARBA00007673"/>
    </source>
</evidence>
<gene>
    <name evidence="3" type="ORF">J2X05_003455</name>
</gene>
<dbReference type="Gene3D" id="3.10.310.10">
    <property type="entry name" value="Diaminopimelate Epimerase, Chain A, domain 1"/>
    <property type="match status" value="2"/>
</dbReference>
<dbReference type="Proteomes" id="UP001253595">
    <property type="component" value="Unassembled WGS sequence"/>
</dbReference>
<dbReference type="PANTHER" id="PTHR43709">
    <property type="entry name" value="ACONITATE ISOMERASE-RELATED"/>
    <property type="match status" value="1"/>
</dbReference>
<accession>A0ABU1V1Y5</accession>
<evidence type="ECO:0000313" key="4">
    <source>
        <dbReference type="Proteomes" id="UP001253595"/>
    </source>
</evidence>
<dbReference type="InterPro" id="IPR007400">
    <property type="entry name" value="PrpF-like"/>
</dbReference>
<dbReference type="EMBL" id="JAVDVX010000006">
    <property type="protein sequence ID" value="MDR7091420.1"/>
    <property type="molecule type" value="Genomic_DNA"/>
</dbReference>
<name>A0ABU1V1Y5_9GAMM</name>
<keyword evidence="4" id="KW-1185">Reference proteome</keyword>
<dbReference type="RefSeq" id="WP_310074702.1">
    <property type="nucleotide sequence ID" value="NZ_JAVDVX010000006.1"/>
</dbReference>
<evidence type="ECO:0000313" key="3">
    <source>
        <dbReference type="EMBL" id="MDR7091420.1"/>
    </source>
</evidence>
<reference evidence="3 4" key="1">
    <citation type="submission" date="2023-07" db="EMBL/GenBank/DDBJ databases">
        <title>Sorghum-associated microbial communities from plants grown in Nebraska, USA.</title>
        <authorList>
            <person name="Schachtman D."/>
        </authorList>
    </citation>
    <scope>NUCLEOTIDE SEQUENCE [LARGE SCALE GENOMIC DNA]</scope>
    <source>
        <strain evidence="3 4">BE190</strain>
    </source>
</reference>
<dbReference type="Pfam" id="PF04303">
    <property type="entry name" value="PrpF"/>
    <property type="match status" value="1"/>
</dbReference>
<organism evidence="3 4">
    <name type="scientific">Cellvibrio fibrivorans</name>
    <dbReference type="NCBI Taxonomy" id="126350"/>
    <lineage>
        <taxon>Bacteria</taxon>
        <taxon>Pseudomonadati</taxon>
        <taxon>Pseudomonadota</taxon>
        <taxon>Gammaproteobacteria</taxon>
        <taxon>Cellvibrionales</taxon>
        <taxon>Cellvibrionaceae</taxon>
        <taxon>Cellvibrio</taxon>
    </lineage>
</organism>
<keyword evidence="2" id="KW-0413">Isomerase</keyword>
<protein>
    <submittedName>
        <fullName evidence="3">2-methylaconitate cis-trans-isomerase PrpF</fullName>
    </submittedName>
</protein>
<comment type="caution">
    <text evidence="3">The sequence shown here is derived from an EMBL/GenBank/DDBJ whole genome shotgun (WGS) entry which is preliminary data.</text>
</comment>
<dbReference type="PANTHER" id="PTHR43709:SF2">
    <property type="entry name" value="DUF453 DOMAIN PROTEIN (AFU_ORTHOLOGUE AFUA_6G00360)"/>
    <property type="match status" value="1"/>
</dbReference>
<comment type="similarity">
    <text evidence="1">Belongs to the PrpF family.</text>
</comment>
<evidence type="ECO:0000256" key="2">
    <source>
        <dbReference type="ARBA" id="ARBA00023235"/>
    </source>
</evidence>
<sequence length="366" mass="39640">MTYYHPVSCAVVRGGTTKGLFINTQELPSDKTQRDAIILTLMGSPDLRQINGLGGGDPLTSKVALIKQSDNPDVDVEYLSGEVGIDEGVINYSTMCGNLASGVGIFALATGLIAAQYPHTKIRIRNMNTGKKLEALIPMCPDLTPLIKDCREIDGVQGAGSEIQLTFIEPGGSITGEILPSGKTVDTLTINNKDYRCSIVDCGTLYAFFPADQFNLTGDEQPELLDLNEPFKDLIEQLRESVAGLISQHLDRPILAKQIKIAIYADFTRMVDDHKELTARVINRYKTHKAFPVTGAICISTACVIPGTLLNTCNISKGVEYNVLIKHSEGVISTNSLSEIIDGKVNIKYTSVNRSARIIMAGVAYA</sequence>
<proteinExistence type="inferred from homology"/>